<evidence type="ECO:0000313" key="2">
    <source>
        <dbReference type="EMBL" id="GMN30720.1"/>
    </source>
</evidence>
<feature type="compositionally biased region" description="Low complexity" evidence="1">
    <location>
        <begin position="117"/>
        <end position="132"/>
    </location>
</feature>
<feature type="region of interest" description="Disordered" evidence="1">
    <location>
        <begin position="315"/>
        <end position="357"/>
    </location>
</feature>
<gene>
    <name evidence="2" type="ORF">TIFTF001_044509</name>
</gene>
<organism evidence="2 3">
    <name type="scientific">Ficus carica</name>
    <name type="common">Common fig</name>
    <dbReference type="NCBI Taxonomy" id="3494"/>
    <lineage>
        <taxon>Eukaryota</taxon>
        <taxon>Viridiplantae</taxon>
        <taxon>Streptophyta</taxon>
        <taxon>Embryophyta</taxon>
        <taxon>Tracheophyta</taxon>
        <taxon>Spermatophyta</taxon>
        <taxon>Magnoliopsida</taxon>
        <taxon>eudicotyledons</taxon>
        <taxon>Gunneridae</taxon>
        <taxon>Pentapetalae</taxon>
        <taxon>rosids</taxon>
        <taxon>fabids</taxon>
        <taxon>Rosales</taxon>
        <taxon>Moraceae</taxon>
        <taxon>Ficeae</taxon>
        <taxon>Ficus</taxon>
    </lineage>
</organism>
<proteinExistence type="predicted"/>
<name>A0AA87ZFE7_FICCA</name>
<dbReference type="Proteomes" id="UP001187192">
    <property type="component" value="Unassembled WGS sequence"/>
</dbReference>
<protein>
    <submittedName>
        <fullName evidence="2">Uncharacterized protein</fullName>
    </submittedName>
</protein>
<dbReference type="AlphaFoldDB" id="A0AA87ZFE7"/>
<evidence type="ECO:0000313" key="3">
    <source>
        <dbReference type="Proteomes" id="UP001187192"/>
    </source>
</evidence>
<comment type="caution">
    <text evidence="2">The sequence shown here is derived from an EMBL/GenBank/DDBJ whole genome shotgun (WGS) entry which is preliminary data.</text>
</comment>
<feature type="compositionally biased region" description="Polar residues" evidence="1">
    <location>
        <begin position="320"/>
        <end position="335"/>
    </location>
</feature>
<keyword evidence="3" id="KW-1185">Reference proteome</keyword>
<evidence type="ECO:0000256" key="1">
    <source>
        <dbReference type="SAM" id="MobiDB-lite"/>
    </source>
</evidence>
<dbReference type="EMBL" id="BTGU01003341">
    <property type="protein sequence ID" value="GMN30720.1"/>
    <property type="molecule type" value="Genomic_DNA"/>
</dbReference>
<feature type="region of interest" description="Disordered" evidence="1">
    <location>
        <begin position="96"/>
        <end position="166"/>
    </location>
</feature>
<feature type="compositionally biased region" description="Basic residues" evidence="1">
    <location>
        <begin position="143"/>
        <end position="154"/>
    </location>
</feature>
<sequence length="357" mass="39680">MGRLANGFYPLWGLLREDLRKPPPKALLFEEKLERLLAQPNQEGALSRLFGTPLFIEPLSDEEALITELALNMMNIDFPDPKDLLARKRAQKEVAKATKVEKAAQAGRVTEPPPLPIIESSPEPSTVPVQSPAKKRKTDEKPKRKVPAKRKKSTKASTSETDVELCSSKHEDQNIEVDLPPGTSLLQNKRLGVGIMCQLLSDDDSDTINEGRIQSHLDEFFWDGLKSNLRAMGLVYHTTNKVMVNRFDEAQAKIGALKEMVKQKDADNSVLIARIIDAYEKATLKARYDLLKEYKQGLLVDADVEEEIELYEESLAEVGDSSSTPIAVTAPTSNEPEPVAVEPLSNVDPSEGRETQQ</sequence>
<accession>A0AA87ZFE7</accession>
<reference evidence="2" key="1">
    <citation type="submission" date="2023-07" db="EMBL/GenBank/DDBJ databases">
        <title>draft genome sequence of fig (Ficus carica).</title>
        <authorList>
            <person name="Takahashi T."/>
            <person name="Nishimura K."/>
        </authorList>
    </citation>
    <scope>NUCLEOTIDE SEQUENCE</scope>
</reference>